<gene>
    <name evidence="5" type="ORF">K437DRAFT_183031</name>
</gene>
<dbReference type="HOGENOM" id="CLU_107248_0_0_1"/>
<dbReference type="FunCoup" id="A0A066VKG2">
    <property type="interactions" value="443"/>
</dbReference>
<evidence type="ECO:0000256" key="1">
    <source>
        <dbReference type="ARBA" id="ARBA00009680"/>
    </source>
</evidence>
<dbReference type="PANTHER" id="PTHR10496">
    <property type="entry name" value="40S RIBOSOMAL PROTEIN S24"/>
    <property type="match status" value="1"/>
</dbReference>
<keyword evidence="6" id="KW-1185">Reference proteome</keyword>
<dbReference type="OrthoDB" id="5571754at2759"/>
<feature type="region of interest" description="Disordered" evidence="4">
    <location>
        <begin position="150"/>
        <end position="186"/>
    </location>
</feature>
<dbReference type="GO" id="GO:0006412">
    <property type="term" value="P:translation"/>
    <property type="evidence" value="ECO:0007669"/>
    <property type="project" value="InterPro"/>
</dbReference>
<organism evidence="5 6">
    <name type="scientific">Tilletiaria anomala (strain ATCC 24038 / CBS 436.72 / UBC 951)</name>
    <dbReference type="NCBI Taxonomy" id="1037660"/>
    <lineage>
        <taxon>Eukaryota</taxon>
        <taxon>Fungi</taxon>
        <taxon>Dikarya</taxon>
        <taxon>Basidiomycota</taxon>
        <taxon>Ustilaginomycotina</taxon>
        <taxon>Exobasidiomycetes</taxon>
        <taxon>Georgefischeriales</taxon>
        <taxon>Tilletiariaceae</taxon>
        <taxon>Tilletiaria</taxon>
    </lineage>
</organism>
<name>A0A066VKG2_TILAU</name>
<dbReference type="EMBL" id="JMSN01000087">
    <property type="protein sequence ID" value="KDN40778.1"/>
    <property type="molecule type" value="Genomic_DNA"/>
</dbReference>
<evidence type="ECO:0000313" key="6">
    <source>
        <dbReference type="Proteomes" id="UP000027361"/>
    </source>
</evidence>
<dbReference type="GO" id="GO:1990904">
    <property type="term" value="C:ribonucleoprotein complex"/>
    <property type="evidence" value="ECO:0007669"/>
    <property type="project" value="UniProtKB-KW"/>
</dbReference>
<evidence type="ECO:0000256" key="3">
    <source>
        <dbReference type="ARBA" id="ARBA00023274"/>
    </source>
</evidence>
<dbReference type="InterPro" id="IPR053709">
    <property type="entry name" value="eRP_eS24_sf"/>
</dbReference>
<evidence type="ECO:0000313" key="5">
    <source>
        <dbReference type="EMBL" id="KDN40778.1"/>
    </source>
</evidence>
<proteinExistence type="inferred from homology"/>
<evidence type="ECO:0000256" key="4">
    <source>
        <dbReference type="SAM" id="MobiDB-lite"/>
    </source>
</evidence>
<dbReference type="GeneID" id="25261918"/>
<reference evidence="5 6" key="1">
    <citation type="submission" date="2014-05" db="EMBL/GenBank/DDBJ databases">
        <title>Draft genome sequence of a rare smut relative, Tilletiaria anomala UBC 951.</title>
        <authorList>
            <consortium name="DOE Joint Genome Institute"/>
            <person name="Toome M."/>
            <person name="Kuo A."/>
            <person name="Henrissat B."/>
            <person name="Lipzen A."/>
            <person name="Tritt A."/>
            <person name="Yoshinaga Y."/>
            <person name="Zane M."/>
            <person name="Barry K."/>
            <person name="Grigoriev I.V."/>
            <person name="Spatafora J.W."/>
            <person name="Aimea M.C."/>
        </authorList>
    </citation>
    <scope>NUCLEOTIDE SEQUENCE [LARGE SCALE GENOMIC DNA]</scope>
    <source>
        <strain evidence="5 6">UBC 951</strain>
    </source>
</reference>
<evidence type="ECO:0000256" key="2">
    <source>
        <dbReference type="ARBA" id="ARBA00022980"/>
    </source>
</evidence>
<dbReference type="InParanoid" id="A0A066VKG2"/>
<protein>
    <recommendedName>
        <fullName evidence="7">40S ribosomal protein S24</fullName>
    </recommendedName>
</protein>
<dbReference type="FunFam" id="3.30.70.3370:FF:000001">
    <property type="entry name" value="40S ribosomal protein S24"/>
    <property type="match status" value="1"/>
</dbReference>
<keyword evidence="2" id="KW-0689">Ribosomal protein</keyword>
<evidence type="ECO:0008006" key="7">
    <source>
        <dbReference type="Google" id="ProtNLM"/>
    </source>
</evidence>
<feature type="compositionally biased region" description="Basic residues" evidence="4">
    <location>
        <begin position="159"/>
        <end position="178"/>
    </location>
</feature>
<dbReference type="GO" id="GO:0005840">
    <property type="term" value="C:ribosome"/>
    <property type="evidence" value="ECO:0007669"/>
    <property type="project" value="UniProtKB-KW"/>
</dbReference>
<comment type="similarity">
    <text evidence="1">Belongs to the eukaryotic ribosomal protein eS24 family.</text>
</comment>
<dbReference type="InterPro" id="IPR001976">
    <property type="entry name" value="Ribosomal_eS24"/>
</dbReference>
<sequence length="186" mass="21084">MCETSHSLRIKTWSGFKSSPRQHDALVGWDVASVKKRSRILGRTVAVNTVFGSLDSNSPITLRTRKFLRNPLLQRRQCVLDVIHPARANVSRNELQEKLGTMYKTPAEQVVVFGMRTHFGGGRSTGFALIYDSKDSMKFEPKYRLIRKGQATKVDKAGRKLRKERKNRAKKVRGTKKAKAGDAKKK</sequence>
<dbReference type="STRING" id="1037660.A0A066VKG2"/>
<dbReference type="Gene3D" id="3.30.70.3370">
    <property type="match status" value="1"/>
</dbReference>
<comment type="caution">
    <text evidence="5">The sequence shown here is derived from an EMBL/GenBank/DDBJ whole genome shotgun (WGS) entry which is preliminary data.</text>
</comment>
<dbReference type="Proteomes" id="UP000027361">
    <property type="component" value="Unassembled WGS sequence"/>
</dbReference>
<dbReference type="InterPro" id="IPR012678">
    <property type="entry name" value="Ribosomal_uL23/eL15/eS24_sf"/>
</dbReference>
<dbReference type="AlphaFoldDB" id="A0A066VKG2"/>
<dbReference type="RefSeq" id="XP_013241493.1">
    <property type="nucleotide sequence ID" value="XM_013386039.1"/>
</dbReference>
<dbReference type="OMA" id="RKPRERC"/>
<keyword evidence="3" id="KW-0687">Ribonucleoprotein</keyword>
<dbReference type="SUPFAM" id="SSF54189">
    <property type="entry name" value="Ribosomal proteins S24e, L23 and L15e"/>
    <property type="match status" value="1"/>
</dbReference>
<dbReference type="Pfam" id="PF01282">
    <property type="entry name" value="Ribosomal_S24e"/>
    <property type="match status" value="1"/>
</dbReference>
<dbReference type="HAMAP" id="MF_00545">
    <property type="entry name" value="Ribosomal_eS24"/>
    <property type="match status" value="1"/>
</dbReference>
<accession>A0A066VKG2</accession>
<dbReference type="GO" id="GO:0003735">
    <property type="term" value="F:structural constituent of ribosome"/>
    <property type="evidence" value="ECO:0007669"/>
    <property type="project" value="InterPro"/>
</dbReference>